<accession>A0A850PI71</accession>
<dbReference type="RefSeq" id="WP_178358483.1">
    <property type="nucleotide sequence ID" value="NZ_JABFYL010000021.1"/>
</dbReference>
<protein>
    <submittedName>
        <fullName evidence="3">Ligand-binding SRPBCC domain protein family</fullName>
    </submittedName>
</protein>
<dbReference type="InterPro" id="IPR023393">
    <property type="entry name" value="START-like_dom_sf"/>
</dbReference>
<proteinExistence type="inferred from homology"/>
<dbReference type="EMBL" id="JABFYL010000021">
    <property type="protein sequence ID" value="NVN50121.1"/>
    <property type="molecule type" value="Genomic_DNA"/>
</dbReference>
<dbReference type="Pfam" id="PF08327">
    <property type="entry name" value="AHSA1"/>
    <property type="match status" value="1"/>
</dbReference>
<evidence type="ECO:0000313" key="3">
    <source>
        <dbReference type="EMBL" id="NVN50121.1"/>
    </source>
</evidence>
<gene>
    <name evidence="3" type="ORF">HLY00_971</name>
</gene>
<dbReference type="InterPro" id="IPR013538">
    <property type="entry name" value="ASHA1/2-like_C"/>
</dbReference>
<keyword evidence="4" id="KW-1185">Reference proteome</keyword>
<feature type="domain" description="Activator of Hsp90 ATPase homologue 1/2-like C-terminal" evidence="2">
    <location>
        <begin position="23"/>
        <end position="154"/>
    </location>
</feature>
<evidence type="ECO:0000259" key="2">
    <source>
        <dbReference type="Pfam" id="PF08327"/>
    </source>
</evidence>
<evidence type="ECO:0000256" key="1">
    <source>
        <dbReference type="ARBA" id="ARBA00006817"/>
    </source>
</evidence>
<sequence>MTNALDLVAPVDTLAMEFTREFDAPADAVFRAHAEPDLVKQWLGPHGLEMDISEWDFKSHGGYRYSHTDEHGTFGFNGTFHTVRQNEFILQTFEFDGAPDMVNIEYLWFEDLGGGRSRLRGRSICPNTEARDALLSSGMEGGMTEGYDKLDALLANPQVLRTE</sequence>
<reference evidence="3 4" key="1">
    <citation type="submission" date="2020-05" db="EMBL/GenBank/DDBJ databases">
        <title>Draft genome sequence of Mycobacterium hippocampi DL, isolated from European seabass, Dicentrarchus labrax, reared in fish farms.</title>
        <authorList>
            <person name="Stathopoulou P."/>
            <person name="Asimakis E."/>
            <person name="Tzokas K."/>
            <person name="Batargias C."/>
            <person name="Tsiamis G."/>
        </authorList>
    </citation>
    <scope>NUCLEOTIDE SEQUENCE [LARGE SCALE GENOMIC DNA]</scope>
    <source>
        <strain evidence="3 4">DL</strain>
    </source>
</reference>
<dbReference type="AlphaFoldDB" id="A0A850PI71"/>
<evidence type="ECO:0000313" key="4">
    <source>
        <dbReference type="Proteomes" id="UP000570517"/>
    </source>
</evidence>
<dbReference type="CDD" id="cd07826">
    <property type="entry name" value="SRPBCC_CalC_Aha1-like_9"/>
    <property type="match status" value="1"/>
</dbReference>
<dbReference type="Proteomes" id="UP000570517">
    <property type="component" value="Unassembled WGS sequence"/>
</dbReference>
<dbReference type="SUPFAM" id="SSF55961">
    <property type="entry name" value="Bet v1-like"/>
    <property type="match status" value="1"/>
</dbReference>
<name>A0A850PI71_9MYCO</name>
<dbReference type="Gene3D" id="3.30.530.20">
    <property type="match status" value="1"/>
</dbReference>
<organism evidence="3 4">
    <name type="scientific">Mycolicibacterium hippocampi</name>
    <dbReference type="NCBI Taxonomy" id="659824"/>
    <lineage>
        <taxon>Bacteria</taxon>
        <taxon>Bacillati</taxon>
        <taxon>Actinomycetota</taxon>
        <taxon>Actinomycetes</taxon>
        <taxon>Mycobacteriales</taxon>
        <taxon>Mycobacteriaceae</taxon>
        <taxon>Mycolicibacterium</taxon>
    </lineage>
</organism>
<comment type="similarity">
    <text evidence="1">Belongs to the AHA1 family.</text>
</comment>
<comment type="caution">
    <text evidence="3">The sequence shown here is derived from an EMBL/GenBank/DDBJ whole genome shotgun (WGS) entry which is preliminary data.</text>
</comment>